<keyword evidence="6" id="KW-0411">Iron-sulfur</keyword>
<evidence type="ECO:0000259" key="7">
    <source>
        <dbReference type="PROSITE" id="PS51918"/>
    </source>
</evidence>
<evidence type="ECO:0000313" key="9">
    <source>
        <dbReference type="Proteomes" id="UP000030652"/>
    </source>
</evidence>
<dbReference type="Pfam" id="PF04055">
    <property type="entry name" value="Radical_SAM"/>
    <property type="match status" value="1"/>
</dbReference>
<dbReference type="InterPro" id="IPR050377">
    <property type="entry name" value="Radical_SAM_PqqE_MftC-like"/>
</dbReference>
<dbReference type="SFLD" id="SFLDS00029">
    <property type="entry name" value="Radical_SAM"/>
    <property type="match status" value="2"/>
</dbReference>
<proteinExistence type="predicted"/>
<dbReference type="SFLD" id="SFLDG01067">
    <property type="entry name" value="SPASM/twitch_domain_containing"/>
    <property type="match status" value="2"/>
</dbReference>
<dbReference type="SFLD" id="SFLDG01386">
    <property type="entry name" value="main_SPASM_domain-containing"/>
    <property type="match status" value="1"/>
</dbReference>
<dbReference type="SFLD" id="SFLDG01387">
    <property type="entry name" value="BtrN-like_SPASM_domain_contain"/>
    <property type="match status" value="1"/>
</dbReference>
<sequence length="389" mass="45095">MKIRKIINQLKLGLLYPDYALHKFRKIVRGRGLIHLDYRLKSGYSLPPTTVSFNLTFLCNLRCKMCGQYGETGTYNDMDASTLKKMLSLDELKRVIDEISFAKPGIYIWGGEPFLHPNFIEFVEYIKKKKLNCVVNTNGTLLERYAVQLVDIGLDSIDLSIDGPQSVHDEIRGVSGTFQKVVAGIEAISRAKKSGRTKRPFIKLISVITENNYEHLDQIIQIAKNYDINYIEFAYGWFVNQTMGEKTDKLFQKNFQCNSTSWKGFLIDSHSLKDRNLKKIVQRIKEERSNGLFINFAPDVDLEYIDEYYRNPQYIPGQKKCVSPWLRADIRPDGDVTPCSSFPDYIAGNVREENFLDIWNGQRFKKYRQVLRKNKVFPVCSRCCGLYNY</sequence>
<dbReference type="GO" id="GO:0003824">
    <property type="term" value="F:catalytic activity"/>
    <property type="evidence" value="ECO:0007669"/>
    <property type="project" value="InterPro"/>
</dbReference>
<dbReference type="CDD" id="cd21109">
    <property type="entry name" value="SPASM"/>
    <property type="match status" value="1"/>
</dbReference>
<dbReference type="Gene3D" id="3.20.20.70">
    <property type="entry name" value="Aldolase class I"/>
    <property type="match status" value="1"/>
</dbReference>
<dbReference type="CDD" id="cd01335">
    <property type="entry name" value="Radical_SAM"/>
    <property type="match status" value="1"/>
</dbReference>
<dbReference type="Proteomes" id="UP000030652">
    <property type="component" value="Unassembled WGS sequence"/>
</dbReference>
<dbReference type="EMBL" id="JRYO01000230">
    <property type="protein sequence ID" value="KHE90877.1"/>
    <property type="molecule type" value="Genomic_DNA"/>
</dbReference>
<keyword evidence="4" id="KW-0479">Metal-binding</keyword>
<dbReference type="PANTHER" id="PTHR11228:SF7">
    <property type="entry name" value="PQQA PEPTIDE CYCLASE"/>
    <property type="match status" value="1"/>
</dbReference>
<dbReference type="InterPro" id="IPR023885">
    <property type="entry name" value="4Fe4S-binding_SPASM_dom"/>
</dbReference>
<keyword evidence="5" id="KW-0408">Iron</keyword>
<name>A0A0B0ECD9_9BACT</name>
<dbReference type="AlphaFoldDB" id="A0A0B0ECD9"/>
<evidence type="ECO:0000313" key="8">
    <source>
        <dbReference type="EMBL" id="KHE90877.1"/>
    </source>
</evidence>
<dbReference type="GO" id="GO:0051539">
    <property type="term" value="F:4 iron, 4 sulfur cluster binding"/>
    <property type="evidence" value="ECO:0007669"/>
    <property type="project" value="UniProtKB-KW"/>
</dbReference>
<dbReference type="InterPro" id="IPR058240">
    <property type="entry name" value="rSAM_sf"/>
</dbReference>
<comment type="cofactor">
    <cofactor evidence="1">
        <name>[4Fe-4S] cluster</name>
        <dbReference type="ChEBI" id="CHEBI:49883"/>
    </cofactor>
</comment>
<dbReference type="PROSITE" id="PS51918">
    <property type="entry name" value="RADICAL_SAM"/>
    <property type="match status" value="1"/>
</dbReference>
<evidence type="ECO:0000256" key="2">
    <source>
        <dbReference type="ARBA" id="ARBA00022485"/>
    </source>
</evidence>
<dbReference type="InterPro" id="IPR013785">
    <property type="entry name" value="Aldolase_TIM"/>
</dbReference>
<reference evidence="8 9" key="1">
    <citation type="submission" date="2014-10" db="EMBL/GenBank/DDBJ databases">
        <title>Draft genome of anammox bacterium scalindua brodae, obtained using differential coverage binning of sequence data from two enrichment reactors.</title>
        <authorList>
            <person name="Speth D.R."/>
            <person name="Russ L."/>
            <person name="Kartal B."/>
            <person name="Op den Camp H.J."/>
            <person name="Dutilh B.E."/>
            <person name="Jetten M.S."/>
        </authorList>
    </citation>
    <scope>NUCLEOTIDE SEQUENCE [LARGE SCALE GENOMIC DNA]</scope>
    <source>
        <strain evidence="8">RU1</strain>
    </source>
</reference>
<dbReference type="InterPro" id="IPR034391">
    <property type="entry name" value="AdoMet-like_SPASM_containing"/>
</dbReference>
<dbReference type="GO" id="GO:0046872">
    <property type="term" value="F:metal ion binding"/>
    <property type="evidence" value="ECO:0007669"/>
    <property type="project" value="UniProtKB-KW"/>
</dbReference>
<dbReference type="InterPro" id="IPR007197">
    <property type="entry name" value="rSAM"/>
</dbReference>
<keyword evidence="2" id="KW-0004">4Fe-4S</keyword>
<gene>
    <name evidence="8" type="ORF">SCABRO_03406</name>
</gene>
<dbReference type="PIRSF" id="PIRSF037420">
    <property type="entry name" value="PQQ_syn_pqqE"/>
    <property type="match status" value="1"/>
</dbReference>
<keyword evidence="3" id="KW-0949">S-adenosyl-L-methionine</keyword>
<organism evidence="8 9">
    <name type="scientific">Candidatus Scalindua brodae</name>
    <dbReference type="NCBI Taxonomy" id="237368"/>
    <lineage>
        <taxon>Bacteria</taxon>
        <taxon>Pseudomonadati</taxon>
        <taxon>Planctomycetota</taxon>
        <taxon>Candidatus Brocadiia</taxon>
        <taxon>Candidatus Brocadiales</taxon>
        <taxon>Candidatus Scalinduaceae</taxon>
        <taxon>Candidatus Scalindua</taxon>
    </lineage>
</organism>
<evidence type="ECO:0000256" key="4">
    <source>
        <dbReference type="ARBA" id="ARBA00022723"/>
    </source>
</evidence>
<accession>A0A0B0ECD9</accession>
<dbReference type="PANTHER" id="PTHR11228">
    <property type="entry name" value="RADICAL SAM DOMAIN PROTEIN"/>
    <property type="match status" value="1"/>
</dbReference>
<protein>
    <recommendedName>
        <fullName evidence="7">Radical SAM core domain-containing protein</fullName>
    </recommendedName>
</protein>
<dbReference type="eggNOG" id="COG0535">
    <property type="taxonomic scope" value="Bacteria"/>
</dbReference>
<evidence type="ECO:0000256" key="5">
    <source>
        <dbReference type="ARBA" id="ARBA00023004"/>
    </source>
</evidence>
<dbReference type="Pfam" id="PF13186">
    <property type="entry name" value="SPASM"/>
    <property type="match status" value="1"/>
</dbReference>
<evidence type="ECO:0000256" key="1">
    <source>
        <dbReference type="ARBA" id="ARBA00001966"/>
    </source>
</evidence>
<comment type="caution">
    <text evidence="8">The sequence shown here is derived from an EMBL/GenBank/DDBJ whole genome shotgun (WGS) entry which is preliminary data.</text>
</comment>
<evidence type="ECO:0000256" key="3">
    <source>
        <dbReference type="ARBA" id="ARBA00022691"/>
    </source>
</evidence>
<evidence type="ECO:0000256" key="6">
    <source>
        <dbReference type="ARBA" id="ARBA00023014"/>
    </source>
</evidence>
<dbReference type="InterPro" id="IPR017200">
    <property type="entry name" value="PqqE-like"/>
</dbReference>
<dbReference type="SUPFAM" id="SSF102114">
    <property type="entry name" value="Radical SAM enzymes"/>
    <property type="match status" value="1"/>
</dbReference>
<feature type="domain" description="Radical SAM core" evidence="7">
    <location>
        <begin position="45"/>
        <end position="287"/>
    </location>
</feature>